<proteinExistence type="predicted"/>
<dbReference type="Proteomes" id="UP000218231">
    <property type="component" value="Unassembled WGS sequence"/>
</dbReference>
<feature type="region of interest" description="Disordered" evidence="1">
    <location>
        <begin position="58"/>
        <end position="77"/>
    </location>
</feature>
<reference evidence="3 4" key="1">
    <citation type="journal article" date="2017" name="Curr. Biol.">
        <title>Genome architecture and evolution of a unichromosomal asexual nematode.</title>
        <authorList>
            <person name="Fradin H."/>
            <person name="Zegar C."/>
            <person name="Gutwein M."/>
            <person name="Lucas J."/>
            <person name="Kovtun M."/>
            <person name="Corcoran D."/>
            <person name="Baugh L.R."/>
            <person name="Kiontke K."/>
            <person name="Gunsalus K."/>
            <person name="Fitch D.H."/>
            <person name="Piano F."/>
        </authorList>
    </citation>
    <scope>NUCLEOTIDE SEQUENCE [LARGE SCALE GENOMIC DNA]</scope>
    <source>
        <strain evidence="3">PF1309</strain>
    </source>
</reference>
<feature type="signal peptide" evidence="2">
    <location>
        <begin position="1"/>
        <end position="21"/>
    </location>
</feature>
<sequence>MQVPKILSSYFLLQFLTSLSTYSDLDVDSSPMATSSCFDDSYSLLIAEVTKISDNFKESRENKSYDKSEYEQPHSTHPTIRTTTANVYSVLGV</sequence>
<feature type="compositionally biased region" description="Basic and acidic residues" evidence="1">
    <location>
        <begin position="58"/>
        <end position="74"/>
    </location>
</feature>
<keyword evidence="2" id="KW-0732">Signal</keyword>
<feature type="chain" id="PRO_5012155102" evidence="2">
    <location>
        <begin position="22"/>
        <end position="93"/>
    </location>
</feature>
<evidence type="ECO:0000256" key="1">
    <source>
        <dbReference type="SAM" id="MobiDB-lite"/>
    </source>
</evidence>
<dbReference type="AlphaFoldDB" id="A0A2A2KFJ1"/>
<gene>
    <name evidence="3" type="ORF">WR25_15293</name>
</gene>
<evidence type="ECO:0000313" key="3">
    <source>
        <dbReference type="EMBL" id="PAV72786.1"/>
    </source>
</evidence>
<keyword evidence="4" id="KW-1185">Reference proteome</keyword>
<evidence type="ECO:0000313" key="4">
    <source>
        <dbReference type="Proteomes" id="UP000218231"/>
    </source>
</evidence>
<evidence type="ECO:0000256" key="2">
    <source>
        <dbReference type="SAM" id="SignalP"/>
    </source>
</evidence>
<name>A0A2A2KFJ1_9BILA</name>
<accession>A0A2A2KFJ1</accession>
<organism evidence="3 4">
    <name type="scientific">Diploscapter pachys</name>
    <dbReference type="NCBI Taxonomy" id="2018661"/>
    <lineage>
        <taxon>Eukaryota</taxon>
        <taxon>Metazoa</taxon>
        <taxon>Ecdysozoa</taxon>
        <taxon>Nematoda</taxon>
        <taxon>Chromadorea</taxon>
        <taxon>Rhabditida</taxon>
        <taxon>Rhabditina</taxon>
        <taxon>Rhabditomorpha</taxon>
        <taxon>Rhabditoidea</taxon>
        <taxon>Rhabditidae</taxon>
        <taxon>Diploscapter</taxon>
    </lineage>
</organism>
<dbReference type="EMBL" id="LIAE01008700">
    <property type="protein sequence ID" value="PAV72786.1"/>
    <property type="molecule type" value="Genomic_DNA"/>
</dbReference>
<protein>
    <submittedName>
        <fullName evidence="3">Uncharacterized protein</fullName>
    </submittedName>
</protein>
<comment type="caution">
    <text evidence="3">The sequence shown here is derived from an EMBL/GenBank/DDBJ whole genome shotgun (WGS) entry which is preliminary data.</text>
</comment>